<keyword evidence="3" id="KW-1185">Reference proteome</keyword>
<feature type="compositionally biased region" description="Polar residues" evidence="1">
    <location>
        <begin position="581"/>
        <end position="596"/>
    </location>
</feature>
<feature type="compositionally biased region" description="Polar residues" evidence="1">
    <location>
        <begin position="448"/>
        <end position="458"/>
    </location>
</feature>
<feature type="compositionally biased region" description="Low complexity" evidence="1">
    <location>
        <begin position="859"/>
        <end position="892"/>
    </location>
</feature>
<feature type="compositionally biased region" description="Polar residues" evidence="1">
    <location>
        <begin position="1354"/>
        <end position="1368"/>
    </location>
</feature>
<name>A0ABR2IQK9_9EUKA</name>
<feature type="compositionally biased region" description="Polar residues" evidence="1">
    <location>
        <begin position="1101"/>
        <end position="1128"/>
    </location>
</feature>
<feature type="compositionally biased region" description="Low complexity" evidence="1">
    <location>
        <begin position="1147"/>
        <end position="1159"/>
    </location>
</feature>
<feature type="compositionally biased region" description="Polar residues" evidence="1">
    <location>
        <begin position="35"/>
        <end position="50"/>
    </location>
</feature>
<feature type="region of interest" description="Disordered" evidence="1">
    <location>
        <begin position="932"/>
        <end position="1440"/>
    </location>
</feature>
<feature type="region of interest" description="Disordered" evidence="1">
    <location>
        <begin position="355"/>
        <end position="433"/>
    </location>
</feature>
<feature type="compositionally biased region" description="Polar residues" evidence="1">
    <location>
        <begin position="783"/>
        <end position="807"/>
    </location>
</feature>
<feature type="compositionally biased region" description="Polar residues" evidence="1">
    <location>
        <begin position="609"/>
        <end position="624"/>
    </location>
</feature>
<feature type="region of interest" description="Disordered" evidence="1">
    <location>
        <begin position="443"/>
        <end position="462"/>
    </location>
</feature>
<dbReference type="Proteomes" id="UP001470230">
    <property type="component" value="Unassembled WGS sequence"/>
</dbReference>
<sequence>MNNNNPFLFNNMNQNQPQQQNYQYSQQNQGWNQNFTSSAQPTFHPQTSPPQIDFFDMTTPQNNQTQANMKPLTPNDFRSLMNSTSNSSTSQFSQQVQPPKDLNQLRTIFTRDDEPIIAPITPQSNQQQQFASTYSPSFTFEPETTNQNQNNINQGQSQVKNATIDFSKYDPLAGELINSNIAKQKNQNNPAQNARTVTDIESVPMVFYGADSTAPTNQIQFGNFQPTQPNQNLINSANQANLQQPQQNYFFNGSPQPDQNTLAPQAQQQNPNFVNAQPNQQPPAPNILGTQNQPQNINFFNIQNTPQQSAPQQSTGAILSNQASQQNPNTNFLNTQVSQPPATNIFDNQAQQKNDAITKSQANQQQPTQPTNVFENPAPQQNTNIFNSQPPQSTNTNEAGNPFLSPSQSGSLDSNPFLNNPSDVANQALGSTNSSAGAASIEIKKSESSTPQTINSAPPSLDIFRINDDQQKSDTISNLTLSTENINHSLNDIFGFQVSQTSSQKQSDKSYPFGQSQNNQQESAQKQTEAFHPFGQTQNNQQETVQKQAEAFHPFAQVQNNQQESVQKQTEDFHPFAQAQNNNQKVDQKPTISSDNPFALGDNIFQINSTAPKSEPTFATTDDSYNPFGAPSDDKENPFANSNPAQSPQQQTPSNPQSAFNIPPPKPNAPTTNEDNPFVGIAPTNENPFISNTKSTEKPKVTSQPPANNNNNQVEEPFDPFGRNSKKNAENKKETSKTSEIDLMRSLFASNMDDLFTKNSDQPAATTLSTSSTTTPSPETTTNNINAEQNQQQGSETEPKVETQNNPPAFDPFGVGNALPMAEGASFTFNIDEHEEKAKSNNQTNEEKTASETKTDAETTNTPASTSNSSPFSPFDIQSPISQPQPQATQQLPSQQLIDDLFFDFTSISPPKNDNNNNNQNTVSNEVMAITIIDDNTKSESVTTTDDATNEEENIPVGTDESSMSISESEDVIHTSQTTLQPPTNQQNNEISKSSTEDQKESPPKGLEKKSSGTIGFYSDGVNSFTFNPDEELQKGPNPFAISQTPTSNQSQASSDSAKFNPFIQNVGSQSDQKFNPFGVPPPPSSTTTTTNDNKNATSTDVFKSSTTEITTNVPLKSNSSTSDTSFNPFGKPQPASQSDKTETKANENANNTNSTNNSAFSPFGQSQSTVSQNEKAEVKANKSDNNNNNASNSASSPFGPTQTEKTEAKQEESNNSSFNPFGQFQPAATEQKSPSENSNNDSPFNPFGQMGIPASNSTDDHSFTFTLRSNQIPDVDDSDFLPVNNAVPQQAAASNVSESAKADSQEEQKPFSPFGTFTPSPQQQEQSFTFTFSEPQAAATSSSDAASGSQQQPNEASQKLASSSESPFTVRRGSRSPTDPFTMLINSLTPYTEDDKTADDQIENQSSEQLHHETKQHENGSNDDNDSNPFAPWNPTDLDKALGDCKELEKIDSDALNRFDGKAPPPPSFVAFEKSPAALMLKDYCSQQLATTGSSLEHINELLGIQDTAKISIEDFAA</sequence>
<feature type="compositionally biased region" description="Low complexity" evidence="1">
    <location>
        <begin position="766"/>
        <end position="782"/>
    </location>
</feature>
<feature type="region of interest" description="Disordered" evidence="1">
    <location>
        <begin position="501"/>
        <end position="527"/>
    </location>
</feature>
<feature type="region of interest" description="Disordered" evidence="1">
    <location>
        <begin position="836"/>
        <end position="892"/>
    </location>
</feature>
<feature type="compositionally biased region" description="Polar residues" evidence="1">
    <location>
        <begin position="1160"/>
        <end position="1174"/>
    </location>
</feature>
<feature type="compositionally biased region" description="Low complexity" evidence="1">
    <location>
        <begin position="1184"/>
        <end position="1197"/>
    </location>
</feature>
<dbReference type="EMBL" id="JAPFFF010000015">
    <property type="protein sequence ID" value="KAK8866633.1"/>
    <property type="molecule type" value="Genomic_DNA"/>
</dbReference>
<reference evidence="2 3" key="1">
    <citation type="submission" date="2024-04" db="EMBL/GenBank/DDBJ databases">
        <title>Tritrichomonas musculus Genome.</title>
        <authorList>
            <person name="Alves-Ferreira E."/>
            <person name="Grigg M."/>
            <person name="Lorenzi H."/>
            <person name="Galac M."/>
        </authorList>
    </citation>
    <scope>NUCLEOTIDE SEQUENCE [LARGE SCALE GENOMIC DNA]</scope>
    <source>
        <strain evidence="2 3">EAF2021</strain>
    </source>
</reference>
<feature type="compositionally biased region" description="Polar residues" evidence="1">
    <location>
        <begin position="513"/>
        <end position="527"/>
    </location>
</feature>
<feature type="compositionally biased region" description="Polar residues" evidence="1">
    <location>
        <begin position="701"/>
        <end position="714"/>
    </location>
</feature>
<feature type="compositionally biased region" description="Polar residues" evidence="1">
    <location>
        <begin position="1214"/>
        <end position="1244"/>
    </location>
</feature>
<evidence type="ECO:0000313" key="2">
    <source>
        <dbReference type="EMBL" id="KAK8866633.1"/>
    </source>
</evidence>
<evidence type="ECO:0000313" key="3">
    <source>
        <dbReference type="Proteomes" id="UP001470230"/>
    </source>
</evidence>
<proteinExistence type="predicted"/>
<feature type="region of interest" description="Disordered" evidence="1">
    <location>
        <begin position="272"/>
        <end position="292"/>
    </location>
</feature>
<evidence type="ECO:0000256" key="1">
    <source>
        <dbReference type="SAM" id="MobiDB-lite"/>
    </source>
</evidence>
<feature type="compositionally biased region" description="Basic and acidic residues" evidence="1">
    <location>
        <begin position="995"/>
        <end position="1011"/>
    </location>
</feature>
<feature type="compositionally biased region" description="Low complexity" evidence="1">
    <location>
        <begin position="1311"/>
        <end position="1353"/>
    </location>
</feature>
<feature type="region of interest" description="Disordered" evidence="1">
    <location>
        <begin position="32"/>
        <end position="51"/>
    </location>
</feature>
<feature type="compositionally biased region" description="Low complexity" evidence="1">
    <location>
        <begin position="1086"/>
        <end position="1100"/>
    </location>
</feature>
<feature type="compositionally biased region" description="Basic and acidic residues" evidence="1">
    <location>
        <begin position="727"/>
        <end position="740"/>
    </location>
</feature>
<feature type="compositionally biased region" description="Basic and acidic residues" evidence="1">
    <location>
        <begin position="836"/>
        <end position="857"/>
    </location>
</feature>
<feature type="region of interest" description="Disordered" evidence="1">
    <location>
        <begin position="754"/>
        <end position="819"/>
    </location>
</feature>
<feature type="compositionally biased region" description="Basic and acidic residues" evidence="1">
    <location>
        <begin position="1301"/>
        <end position="1310"/>
    </location>
</feature>
<feature type="compositionally biased region" description="Polar residues" evidence="1">
    <location>
        <begin position="378"/>
        <end position="433"/>
    </location>
</feature>
<gene>
    <name evidence="2" type="ORF">M9Y10_009599</name>
</gene>
<protein>
    <submittedName>
        <fullName evidence="2">Uncharacterized protein</fullName>
    </submittedName>
</protein>
<feature type="compositionally biased region" description="Low complexity" evidence="1">
    <location>
        <begin position="363"/>
        <end position="372"/>
    </location>
</feature>
<feature type="compositionally biased region" description="Polar residues" evidence="1">
    <location>
        <begin position="1287"/>
        <end position="1299"/>
    </location>
</feature>
<organism evidence="2 3">
    <name type="scientific">Tritrichomonas musculus</name>
    <dbReference type="NCBI Taxonomy" id="1915356"/>
    <lineage>
        <taxon>Eukaryota</taxon>
        <taxon>Metamonada</taxon>
        <taxon>Parabasalia</taxon>
        <taxon>Tritrichomonadida</taxon>
        <taxon>Tritrichomonadidae</taxon>
        <taxon>Tritrichomonas</taxon>
    </lineage>
</organism>
<feature type="compositionally biased region" description="Low complexity" evidence="1">
    <location>
        <begin position="975"/>
        <end position="989"/>
    </location>
</feature>
<feature type="region of interest" description="Disordered" evidence="1">
    <location>
        <begin position="609"/>
        <end position="740"/>
    </location>
</feature>
<feature type="compositionally biased region" description="Polar residues" evidence="1">
    <location>
        <begin position="1376"/>
        <end position="1391"/>
    </location>
</feature>
<feature type="compositionally biased region" description="Low complexity" evidence="1">
    <location>
        <begin position="640"/>
        <end position="659"/>
    </location>
</feature>
<feature type="compositionally biased region" description="Polar residues" evidence="1">
    <location>
        <begin position="684"/>
        <end position="694"/>
    </location>
</feature>
<feature type="compositionally biased region" description="Polar residues" evidence="1">
    <location>
        <begin position="1041"/>
        <end position="1074"/>
    </location>
</feature>
<feature type="compositionally biased region" description="Basic and acidic residues" evidence="1">
    <location>
        <begin position="1410"/>
        <end position="1421"/>
    </location>
</feature>
<feature type="compositionally biased region" description="Polar residues" evidence="1">
    <location>
        <begin position="1264"/>
        <end position="1273"/>
    </location>
</feature>
<comment type="caution">
    <text evidence="2">The sequence shown here is derived from an EMBL/GenBank/DDBJ whole genome shotgun (WGS) entry which is preliminary data.</text>
</comment>
<feature type="region of interest" description="Disordered" evidence="1">
    <location>
        <begin position="581"/>
        <end position="600"/>
    </location>
</feature>
<accession>A0ABR2IQK9</accession>